<proteinExistence type="predicted"/>
<gene>
    <name evidence="1" type="ORF">A9404_04380</name>
</gene>
<keyword evidence="2" id="KW-1185">Reference proteome</keyword>
<dbReference type="EMBL" id="CP016027">
    <property type="protein sequence ID" value="ANJ66713.1"/>
    <property type="molecule type" value="Genomic_DNA"/>
</dbReference>
<evidence type="ECO:0000313" key="2">
    <source>
        <dbReference type="Proteomes" id="UP000078596"/>
    </source>
</evidence>
<sequence>MTSYSDEILLLGSTVYASGGTTIPALIEEHDKAQQYYIKLGTEYEAMGWSIFQALHTAAFRVLESGGTVLRKKLVSFEDVSEFYKENLASIEEQRGTNAT</sequence>
<dbReference type="STRING" id="1860122.A9404_04380"/>
<protein>
    <submittedName>
        <fullName evidence="1">Uncharacterized protein</fullName>
    </submittedName>
</protein>
<dbReference type="KEGG" id="haz:A9404_04380"/>
<dbReference type="Proteomes" id="UP000078596">
    <property type="component" value="Chromosome"/>
</dbReference>
<evidence type="ECO:0000313" key="1">
    <source>
        <dbReference type="EMBL" id="ANJ66713.1"/>
    </source>
</evidence>
<name>A0A191ZFR8_9GAMM</name>
<organism evidence="1 2">
    <name type="scientific">Halothiobacillus diazotrophicus</name>
    <dbReference type="NCBI Taxonomy" id="1860122"/>
    <lineage>
        <taxon>Bacteria</taxon>
        <taxon>Pseudomonadati</taxon>
        <taxon>Pseudomonadota</taxon>
        <taxon>Gammaproteobacteria</taxon>
        <taxon>Chromatiales</taxon>
        <taxon>Halothiobacillaceae</taxon>
        <taxon>Halothiobacillus</taxon>
    </lineage>
</organism>
<accession>A0A191ZFR8</accession>
<dbReference type="AlphaFoldDB" id="A0A191ZFR8"/>
<reference evidence="1 2" key="1">
    <citation type="submission" date="2016-06" db="EMBL/GenBank/DDBJ databases">
        <title>Insight into the functional genes involving in sulfur oxidation in Pearl River water.</title>
        <authorList>
            <person name="Luo J."/>
            <person name="Tan X."/>
            <person name="Lin W."/>
        </authorList>
    </citation>
    <scope>NUCLEOTIDE SEQUENCE [LARGE SCALE GENOMIC DNA]</scope>
    <source>
        <strain evidence="1 2">LS2</strain>
    </source>
</reference>